<protein>
    <submittedName>
        <fullName evidence="2">Uncharacterized protein</fullName>
    </submittedName>
</protein>
<dbReference type="AlphaFoldDB" id="A0AA87MSE9"/>
<organism evidence="2 3">
    <name type="scientific">Leptospira mayottensis 200901122</name>
    <dbReference type="NCBI Taxonomy" id="1193010"/>
    <lineage>
        <taxon>Bacteria</taxon>
        <taxon>Pseudomonadati</taxon>
        <taxon>Spirochaetota</taxon>
        <taxon>Spirochaetia</taxon>
        <taxon>Leptospirales</taxon>
        <taxon>Leptospiraceae</taxon>
        <taxon>Leptospira</taxon>
    </lineage>
</organism>
<comment type="caution">
    <text evidence="2">The sequence shown here is derived from an EMBL/GenBank/DDBJ whole genome shotgun (WGS) entry which is preliminary data.</text>
</comment>
<dbReference type="Proteomes" id="UP000001343">
    <property type="component" value="Unassembled WGS sequence"/>
</dbReference>
<evidence type="ECO:0000256" key="1">
    <source>
        <dbReference type="SAM" id="Phobius"/>
    </source>
</evidence>
<keyword evidence="1" id="KW-1133">Transmembrane helix</keyword>
<gene>
    <name evidence="2" type="ORF">LEP1GSC125_2492</name>
</gene>
<name>A0AA87MSE9_9LEPT</name>
<evidence type="ECO:0000313" key="3">
    <source>
        <dbReference type="Proteomes" id="UP000001343"/>
    </source>
</evidence>
<keyword evidence="1" id="KW-0472">Membrane</keyword>
<dbReference type="EMBL" id="AKWM02000013">
    <property type="protein sequence ID" value="EKS01631.1"/>
    <property type="molecule type" value="Genomic_DNA"/>
</dbReference>
<evidence type="ECO:0000313" key="2">
    <source>
        <dbReference type="EMBL" id="EKS01631.1"/>
    </source>
</evidence>
<feature type="transmembrane region" description="Helical" evidence="1">
    <location>
        <begin position="25"/>
        <end position="47"/>
    </location>
</feature>
<sequence>MAHEISSPDSILLFISFKMEKVNKIYTISVNLNIIFFNYNGSICILLKLIENKRTLGLYELDKYQVFPVHWNFNEEEI</sequence>
<accession>A0AA87MSE9</accession>
<proteinExistence type="predicted"/>
<reference evidence="2 3" key="1">
    <citation type="journal article" date="2014" name="Int. J. Syst. Evol. Microbiol.">
        <title>Leptospira mayottensis sp. nov., a pathogenic species of the genus Leptospira isolated from humans.</title>
        <authorList>
            <person name="Bourhy P."/>
            <person name="Collet L."/>
            <person name="Brisse S."/>
            <person name="Picardeau M."/>
        </authorList>
    </citation>
    <scope>NUCLEOTIDE SEQUENCE [LARGE SCALE GENOMIC DNA]</scope>
    <source>
        <strain evidence="2 3">200901122</strain>
    </source>
</reference>
<keyword evidence="1" id="KW-0812">Transmembrane</keyword>